<dbReference type="AlphaFoldDB" id="A0A381VHE3"/>
<proteinExistence type="predicted"/>
<sequence>MNSRKLALILIGLMLIPISQAFGHGLGIDTTTSLNYEERKILVSVEMLPFYFDESENKKIRIYAFDKKTEENISNATFLIDIYKNNKLILHNSFFAPDGELIIDVEEYDYLEPYFKSGGLYHYEIDITSIDEVNNVTDSLSGYIADVSVVDTTYHKFKNSENIDVEFRHKSYYDEISNFVYEPLEKIITFEMPFNWETKNISHLQVIHEEIFFPKNFTEMISPSYKAQINGIDVFKSNLQIDDYSDEDGRIIHFILLQDHVKFFKNTIKKQLAEHGIDTFPDKIYFQLVPNDELIFPVSVLTVNGEYQIDLSWVPKEIMSNSETKFVYTVRNGENLELEYNSNFDFVVSKDGEQIHRSAEQTRIGGGAIDFVFPSDGQYTIIFDKIRNSESFTSFTLIVGQPTEDKTSIPDWIKNNAGWWAEGQIDDSAFLQGIQFLINEGIMIIPSTETTQVSESQEVPSWIKNNAGWWAEGQIDDNTFVSGIQYLVKVGIIILG</sequence>
<protein>
    <recommendedName>
        <fullName evidence="2">Peptidase</fullName>
    </recommendedName>
</protein>
<reference evidence="1" key="1">
    <citation type="submission" date="2018-05" db="EMBL/GenBank/DDBJ databases">
        <authorList>
            <person name="Lanie J.A."/>
            <person name="Ng W.-L."/>
            <person name="Kazmierczak K.M."/>
            <person name="Andrzejewski T.M."/>
            <person name="Davidsen T.M."/>
            <person name="Wayne K.J."/>
            <person name="Tettelin H."/>
            <person name="Glass J.I."/>
            <person name="Rusch D."/>
            <person name="Podicherti R."/>
            <person name="Tsui H.-C.T."/>
            <person name="Winkler M.E."/>
        </authorList>
    </citation>
    <scope>NUCLEOTIDE SEQUENCE</scope>
</reference>
<evidence type="ECO:0008006" key="2">
    <source>
        <dbReference type="Google" id="ProtNLM"/>
    </source>
</evidence>
<evidence type="ECO:0000313" key="1">
    <source>
        <dbReference type="EMBL" id="SVA38853.1"/>
    </source>
</evidence>
<organism evidence="1">
    <name type="scientific">marine metagenome</name>
    <dbReference type="NCBI Taxonomy" id="408172"/>
    <lineage>
        <taxon>unclassified sequences</taxon>
        <taxon>metagenomes</taxon>
        <taxon>ecological metagenomes</taxon>
    </lineage>
</organism>
<accession>A0A381VHE3</accession>
<gene>
    <name evidence="1" type="ORF">METZ01_LOCUS91707</name>
</gene>
<name>A0A381VHE3_9ZZZZ</name>
<dbReference type="EMBL" id="UINC01008641">
    <property type="protein sequence ID" value="SVA38853.1"/>
    <property type="molecule type" value="Genomic_DNA"/>
</dbReference>